<name>A0A7G8AEK2_ECOLX</name>
<evidence type="ECO:0000313" key="1">
    <source>
        <dbReference type="EMBL" id="QNI18043.1"/>
    </source>
</evidence>
<geneLocation type="plasmid" evidence="1">
    <name>pECCH138-1</name>
</geneLocation>
<protein>
    <submittedName>
        <fullName evidence="1">Uncharacterized protein</fullName>
    </submittedName>
</protein>
<sequence length="66" mass="7593">MKDIVTTEENRLLIRHKIADFINNLRGGERFLPHLTTPRINHGFVITQNFAGFRADIHYPFSPSSA</sequence>
<accession>A0A7G8AEK2</accession>
<organism evidence="1">
    <name type="scientific">Escherichia coli O1:H7</name>
    <dbReference type="NCBI Taxonomy" id="2079151"/>
    <lineage>
        <taxon>Bacteria</taxon>
        <taxon>Pseudomonadati</taxon>
        <taxon>Pseudomonadota</taxon>
        <taxon>Gammaproteobacteria</taxon>
        <taxon>Enterobacterales</taxon>
        <taxon>Enterobacteriaceae</taxon>
        <taxon>Escherichia</taxon>
    </lineage>
</organism>
<keyword evidence="1" id="KW-0614">Plasmid</keyword>
<dbReference type="AlphaFoldDB" id="A0A7G8AEK2"/>
<dbReference type="EMBL" id="MT263755">
    <property type="protein sequence ID" value="QNI18043.1"/>
    <property type="molecule type" value="Genomic_DNA"/>
</dbReference>
<reference evidence="1" key="1">
    <citation type="submission" date="2020-03" db="EMBL/GenBank/DDBJ databases">
        <title>Escherichia coli strain CH138 plasmid pECCH138-1 complete.</title>
        <authorList>
            <person name="Dozois C.M."/>
            <person name="Houle S."/>
        </authorList>
    </citation>
    <scope>NUCLEOTIDE SEQUENCE</scope>
    <source>
        <strain evidence="1">CH138</strain>
        <plasmid evidence="1">pECCH138-1</plasmid>
    </source>
</reference>
<proteinExistence type="predicted"/>